<keyword evidence="7" id="KW-0325">Glycoprotein</keyword>
<dbReference type="GeneTree" id="ENSGT00940000162998"/>
<dbReference type="PROSITE" id="PS50835">
    <property type="entry name" value="IG_LIKE"/>
    <property type="match status" value="1"/>
</dbReference>
<evidence type="ECO:0000256" key="6">
    <source>
        <dbReference type="ARBA" id="ARBA00023157"/>
    </source>
</evidence>
<dbReference type="HOGENOM" id="CLU_077975_8_4_1"/>
<evidence type="ECO:0000256" key="1">
    <source>
        <dbReference type="ARBA" id="ARBA00004236"/>
    </source>
</evidence>
<evidence type="ECO:0000256" key="2">
    <source>
        <dbReference type="ARBA" id="ARBA00022475"/>
    </source>
</evidence>
<dbReference type="FunCoup" id="G1TYX0">
    <property type="interactions" value="71"/>
</dbReference>
<dbReference type="SMART" id="SM00406">
    <property type="entry name" value="IGv"/>
    <property type="match status" value="1"/>
</dbReference>
<dbReference type="EMBL" id="AAGW02024204">
    <property type="status" value="NOT_ANNOTATED_CDS"/>
    <property type="molecule type" value="Genomic_DNA"/>
</dbReference>
<dbReference type="Bgee" id="ENSOCUG00000023519">
    <property type="expression patterns" value="Expressed in blood and 3 other cell types or tissues"/>
</dbReference>
<dbReference type="InterPro" id="IPR013106">
    <property type="entry name" value="Ig_V-set"/>
</dbReference>
<dbReference type="GO" id="GO:0009617">
    <property type="term" value="P:response to bacterium"/>
    <property type="evidence" value="ECO:0007669"/>
    <property type="project" value="TreeGrafter"/>
</dbReference>
<dbReference type="eggNOG" id="ENOG502T072">
    <property type="taxonomic scope" value="Eukaryota"/>
</dbReference>
<dbReference type="Gene3D" id="2.60.40.10">
    <property type="entry name" value="Immunoglobulins"/>
    <property type="match status" value="1"/>
</dbReference>
<dbReference type="SMART" id="SM00409">
    <property type="entry name" value="IG"/>
    <property type="match status" value="1"/>
</dbReference>
<dbReference type="InterPro" id="IPR003599">
    <property type="entry name" value="Ig_sub"/>
</dbReference>
<accession>G1TYX0</accession>
<feature type="domain" description="Ig-like" evidence="9">
    <location>
        <begin position="5"/>
        <end position="120"/>
    </location>
</feature>
<dbReference type="AlphaFoldDB" id="G1TYX0"/>
<dbReference type="InterPro" id="IPR007110">
    <property type="entry name" value="Ig-like_dom"/>
</dbReference>
<reference evidence="10 11" key="1">
    <citation type="journal article" date="2011" name="Nature">
        <title>A high-resolution map of human evolutionary constraint using 29 mammals.</title>
        <authorList>
            <person name="Lindblad-Toh K."/>
            <person name="Garber M."/>
            <person name="Zuk O."/>
            <person name="Lin M.F."/>
            <person name="Parker B.J."/>
            <person name="Washietl S."/>
            <person name="Kheradpour P."/>
            <person name="Ernst J."/>
            <person name="Jordan G."/>
            <person name="Mauceli E."/>
            <person name="Ward L.D."/>
            <person name="Lowe C.B."/>
            <person name="Holloway A.K."/>
            <person name="Clamp M."/>
            <person name="Gnerre S."/>
            <person name="Alfoldi J."/>
            <person name="Beal K."/>
            <person name="Chang J."/>
            <person name="Clawson H."/>
            <person name="Cuff J."/>
            <person name="Di Palma F."/>
            <person name="Fitzgerald S."/>
            <person name="Flicek P."/>
            <person name="Guttman M."/>
            <person name="Hubisz M.J."/>
            <person name="Jaffe D.B."/>
            <person name="Jungreis I."/>
            <person name="Kent W.J."/>
            <person name="Kostka D."/>
            <person name="Lara M."/>
            <person name="Martins A.L."/>
            <person name="Massingham T."/>
            <person name="Moltke I."/>
            <person name="Raney B.J."/>
            <person name="Rasmussen M.D."/>
            <person name="Robinson J."/>
            <person name="Stark A."/>
            <person name="Vilella A.J."/>
            <person name="Wen J."/>
            <person name="Xie X."/>
            <person name="Zody M.C."/>
            <person name="Baldwin J."/>
            <person name="Bloom T."/>
            <person name="Chin C.W."/>
            <person name="Heiman D."/>
            <person name="Nicol R."/>
            <person name="Nusbaum C."/>
            <person name="Young S."/>
            <person name="Wilkinson J."/>
            <person name="Worley K.C."/>
            <person name="Kovar C.L."/>
            <person name="Muzny D.M."/>
            <person name="Gibbs R.A."/>
            <person name="Cree A."/>
            <person name="Dihn H.H."/>
            <person name="Fowler G."/>
            <person name="Jhangiani S."/>
            <person name="Joshi V."/>
            <person name="Lee S."/>
            <person name="Lewis L.R."/>
            <person name="Nazareth L.V."/>
            <person name="Okwuonu G."/>
            <person name="Santibanez J."/>
            <person name="Warren W.C."/>
            <person name="Mardis E.R."/>
            <person name="Weinstock G.M."/>
            <person name="Wilson R.K."/>
            <person name="Delehaunty K."/>
            <person name="Dooling D."/>
            <person name="Fronik C."/>
            <person name="Fulton L."/>
            <person name="Fulton B."/>
            <person name="Graves T."/>
            <person name="Minx P."/>
            <person name="Sodergren E."/>
            <person name="Birney E."/>
            <person name="Margulies E.H."/>
            <person name="Herrero J."/>
            <person name="Green E.D."/>
            <person name="Haussler D."/>
            <person name="Siepel A."/>
            <person name="Goldman N."/>
            <person name="Pollard K.S."/>
            <person name="Pedersen J.S."/>
            <person name="Lander E.S."/>
            <person name="Kellis M."/>
        </authorList>
    </citation>
    <scope>NUCLEOTIDE SEQUENCE [LARGE SCALE GENOMIC DNA]</scope>
    <source>
        <strain evidence="10 11">Thorbecke inbred</strain>
    </source>
</reference>
<dbReference type="InterPro" id="IPR036179">
    <property type="entry name" value="Ig-like_dom_sf"/>
</dbReference>
<dbReference type="GO" id="GO:0005886">
    <property type="term" value="C:plasma membrane"/>
    <property type="evidence" value="ECO:0007669"/>
    <property type="project" value="UniProtKB-SubCell"/>
</dbReference>
<evidence type="ECO:0000256" key="5">
    <source>
        <dbReference type="ARBA" id="ARBA00023136"/>
    </source>
</evidence>
<evidence type="ECO:0000313" key="11">
    <source>
        <dbReference type="Proteomes" id="UP000001811"/>
    </source>
</evidence>
<feature type="chain" id="PRO_5023870958" evidence="8">
    <location>
        <begin position="20"/>
        <end position="139"/>
    </location>
</feature>
<organism evidence="10 11">
    <name type="scientific">Oryctolagus cuniculus</name>
    <name type="common">Rabbit</name>
    <dbReference type="NCBI Taxonomy" id="9986"/>
    <lineage>
        <taxon>Eukaryota</taxon>
        <taxon>Metazoa</taxon>
        <taxon>Chordata</taxon>
        <taxon>Craniata</taxon>
        <taxon>Vertebrata</taxon>
        <taxon>Euteleostomi</taxon>
        <taxon>Mammalia</taxon>
        <taxon>Eutheria</taxon>
        <taxon>Euarchontoglires</taxon>
        <taxon>Glires</taxon>
        <taxon>Lagomorpha</taxon>
        <taxon>Leporidae</taxon>
        <taxon>Oryctolagus</taxon>
    </lineage>
</organism>
<keyword evidence="11" id="KW-1185">Reference proteome</keyword>
<dbReference type="Ensembl" id="ENSOCUT00000022255.2">
    <property type="protein sequence ID" value="ENSOCUP00000022287.2"/>
    <property type="gene ID" value="ENSOCUG00000023519.2"/>
</dbReference>
<proteinExistence type="predicted"/>
<gene>
    <name evidence="10" type="primary">TRAV4</name>
</gene>
<dbReference type="InParanoid" id="G1TYX0"/>
<evidence type="ECO:0000256" key="4">
    <source>
        <dbReference type="ARBA" id="ARBA00022859"/>
    </source>
</evidence>
<evidence type="ECO:0000259" key="9">
    <source>
        <dbReference type="PROSITE" id="PS50835"/>
    </source>
</evidence>
<evidence type="ECO:0000256" key="7">
    <source>
        <dbReference type="ARBA" id="ARBA00023180"/>
    </source>
</evidence>
<dbReference type="GO" id="GO:0002376">
    <property type="term" value="P:immune system process"/>
    <property type="evidence" value="ECO:0007669"/>
    <property type="project" value="UniProtKB-KW"/>
</dbReference>
<reference evidence="10" key="2">
    <citation type="submission" date="2025-08" db="UniProtKB">
        <authorList>
            <consortium name="Ensembl"/>
        </authorList>
    </citation>
    <scope>IDENTIFICATION</scope>
    <source>
        <strain evidence="10">Thorbecke</strain>
    </source>
</reference>
<evidence type="ECO:0000313" key="10">
    <source>
        <dbReference type="Ensembl" id="ENSOCUP00000022287.2"/>
    </source>
</evidence>
<dbReference type="InterPro" id="IPR052051">
    <property type="entry name" value="TCR_complex_component"/>
</dbReference>
<keyword evidence="4" id="KW-0391">Immunity</keyword>
<sequence length="139" mass="15339">MREVTRVTVLLALGAVSLSKTTQPSSMGAYEGQNVNISCSHPNIDTNEYIFWYQQIHNQGPRFLIQGYKTNVQNEEASLLIAADRKSSTLGLARLSLRDTAVYYCTVVTHSEADGSAPVQYLLWGGAHSLGEVQKQCFL</sequence>
<reference evidence="10" key="3">
    <citation type="submission" date="2025-09" db="UniProtKB">
        <authorList>
            <consortium name="Ensembl"/>
        </authorList>
    </citation>
    <scope>IDENTIFICATION</scope>
    <source>
        <strain evidence="10">Thorbecke</strain>
    </source>
</reference>
<dbReference type="SUPFAM" id="SSF48726">
    <property type="entry name" value="Immunoglobulin"/>
    <property type="match status" value="1"/>
</dbReference>
<dbReference type="PaxDb" id="9986-ENSOCUP00000022287"/>
<keyword evidence="3 8" id="KW-0732">Signal</keyword>
<dbReference type="Pfam" id="PF07686">
    <property type="entry name" value="V-set"/>
    <property type="match status" value="1"/>
</dbReference>
<dbReference type="PANTHER" id="PTHR19433">
    <property type="entry name" value="T-CELL RECEPTOR ALPHA CHAIN V REGION-RELATED"/>
    <property type="match status" value="1"/>
</dbReference>
<comment type="subcellular location">
    <subcellularLocation>
        <location evidence="1">Cell membrane</location>
    </subcellularLocation>
</comment>
<evidence type="ECO:0000256" key="3">
    <source>
        <dbReference type="ARBA" id="ARBA00022729"/>
    </source>
</evidence>
<keyword evidence="2" id="KW-1003">Cell membrane</keyword>
<dbReference type="STRING" id="9986.ENSOCUP00000022287"/>
<keyword evidence="5" id="KW-0472">Membrane</keyword>
<dbReference type="Proteomes" id="UP000001811">
    <property type="component" value="Chromosome 17"/>
</dbReference>
<name>G1TYX0_RABIT</name>
<keyword evidence="6" id="KW-1015">Disulfide bond</keyword>
<dbReference type="InterPro" id="IPR013783">
    <property type="entry name" value="Ig-like_fold"/>
</dbReference>
<evidence type="ECO:0000256" key="8">
    <source>
        <dbReference type="SAM" id="SignalP"/>
    </source>
</evidence>
<dbReference type="PANTHER" id="PTHR19433:SF111">
    <property type="entry name" value="T CELL RECEPTOR ALPHA VARIABLE 4"/>
    <property type="match status" value="1"/>
</dbReference>
<protein>
    <submittedName>
        <fullName evidence="10">T cell receptor alpha variable 4</fullName>
    </submittedName>
</protein>
<feature type="signal peptide" evidence="8">
    <location>
        <begin position="1"/>
        <end position="19"/>
    </location>
</feature>